<protein>
    <submittedName>
        <fullName evidence="1">Uncharacterized protein</fullName>
    </submittedName>
</protein>
<gene>
    <name evidence="1" type="ORF">RRG08_022248</name>
</gene>
<reference evidence="1" key="1">
    <citation type="journal article" date="2023" name="G3 (Bethesda)">
        <title>A reference genome for the long-term kleptoplast-retaining sea slug Elysia crispata morphotype clarki.</title>
        <authorList>
            <person name="Eastman K.E."/>
            <person name="Pendleton A.L."/>
            <person name="Shaikh M.A."/>
            <person name="Suttiyut T."/>
            <person name="Ogas R."/>
            <person name="Tomko P."/>
            <person name="Gavelis G."/>
            <person name="Widhalm J.R."/>
            <person name="Wisecaver J.H."/>
        </authorList>
    </citation>
    <scope>NUCLEOTIDE SEQUENCE</scope>
    <source>
        <strain evidence="1">ECLA1</strain>
    </source>
</reference>
<dbReference type="EMBL" id="JAWDGP010003531">
    <property type="protein sequence ID" value="KAK3773536.1"/>
    <property type="molecule type" value="Genomic_DNA"/>
</dbReference>
<dbReference type="Proteomes" id="UP001283361">
    <property type="component" value="Unassembled WGS sequence"/>
</dbReference>
<proteinExistence type="predicted"/>
<evidence type="ECO:0000313" key="1">
    <source>
        <dbReference type="EMBL" id="KAK3773536.1"/>
    </source>
</evidence>
<name>A0AAE1DK25_9GAST</name>
<keyword evidence="2" id="KW-1185">Reference proteome</keyword>
<dbReference type="AlphaFoldDB" id="A0AAE1DK25"/>
<comment type="caution">
    <text evidence="1">The sequence shown here is derived from an EMBL/GenBank/DDBJ whole genome shotgun (WGS) entry which is preliminary data.</text>
</comment>
<evidence type="ECO:0000313" key="2">
    <source>
        <dbReference type="Proteomes" id="UP001283361"/>
    </source>
</evidence>
<accession>A0AAE1DK25</accession>
<sequence length="95" mass="10521">MCFMSLMQPPNEARNRGAAHCVVSGISVLIANSGTVTLPEPFTIWEMVIKQRVCGGRKTEPGGDLTLLPTVHGTLSWLEKFICTTLSLPFYYYEV</sequence>
<organism evidence="1 2">
    <name type="scientific">Elysia crispata</name>
    <name type="common">lettuce slug</name>
    <dbReference type="NCBI Taxonomy" id="231223"/>
    <lineage>
        <taxon>Eukaryota</taxon>
        <taxon>Metazoa</taxon>
        <taxon>Spiralia</taxon>
        <taxon>Lophotrochozoa</taxon>
        <taxon>Mollusca</taxon>
        <taxon>Gastropoda</taxon>
        <taxon>Heterobranchia</taxon>
        <taxon>Euthyneura</taxon>
        <taxon>Panpulmonata</taxon>
        <taxon>Sacoglossa</taxon>
        <taxon>Placobranchoidea</taxon>
        <taxon>Plakobranchidae</taxon>
        <taxon>Elysia</taxon>
    </lineage>
</organism>